<sequence>MTMPHERTRVAIHTRDFLVELSRSVELPEDVRSSAKHLLRHYPNATEVFLAGKGEELLASTICWSNVFSSAAEYLFQGDYCQP</sequence>
<dbReference type="RefSeq" id="WP_003293540.1">
    <property type="nucleotide sequence ID" value="NZ_KK020675.1"/>
</dbReference>
<protein>
    <submittedName>
        <fullName evidence="1">Uncharacterized protein</fullName>
    </submittedName>
</protein>
<dbReference type="Proteomes" id="UP000026923">
    <property type="component" value="Unassembled WGS sequence"/>
</dbReference>
<dbReference type="eggNOG" id="ENOG502ZDSY">
    <property type="taxonomic scope" value="Bacteria"/>
</dbReference>
<evidence type="ECO:0000313" key="2">
    <source>
        <dbReference type="Proteomes" id="UP000026923"/>
    </source>
</evidence>
<proteinExistence type="predicted"/>
<dbReference type="InterPro" id="IPR049723">
    <property type="entry name" value="BPSL0761-like"/>
</dbReference>
<dbReference type="NCBIfam" id="NF041728">
    <property type="entry name" value="BPSL0761_fam"/>
    <property type="match status" value="1"/>
</dbReference>
<organism evidence="1 2">
    <name type="scientific">Stutzerimonas stutzeri KOS6</name>
    <dbReference type="NCBI Taxonomy" id="1218352"/>
    <lineage>
        <taxon>Bacteria</taxon>
        <taxon>Pseudomonadati</taxon>
        <taxon>Pseudomonadota</taxon>
        <taxon>Gammaproteobacteria</taxon>
        <taxon>Pseudomonadales</taxon>
        <taxon>Pseudomonadaceae</taxon>
        <taxon>Stutzerimonas</taxon>
    </lineage>
</organism>
<evidence type="ECO:0000313" key="1">
    <source>
        <dbReference type="EMBL" id="EWC41521.1"/>
    </source>
</evidence>
<comment type="caution">
    <text evidence="1">The sequence shown here is derived from an EMBL/GenBank/DDBJ whole genome shotgun (WGS) entry which is preliminary data.</text>
</comment>
<reference evidence="1 2" key="1">
    <citation type="journal article" date="2013" name="Genome Announc.">
        <title>Draft Genome of the Nitrogen-Fixing Bacterium Pseudomonas stutzeri Strain KOS6 Isolated from Industrial Hydrocarbon Sludge.</title>
        <authorList>
            <person name="Grigoryeva T.V."/>
            <person name="Laikov A.V."/>
            <person name="Naumova R.P."/>
            <person name="Manolov A.I."/>
            <person name="Larin A.K."/>
            <person name="Karpova I.Y."/>
            <person name="Semashko T.A."/>
            <person name="Alexeev D.G."/>
            <person name="Kostryukova E.S."/>
            <person name="Muller R."/>
            <person name="Govorun V.M."/>
        </authorList>
    </citation>
    <scope>NUCLEOTIDE SEQUENCE [LARGE SCALE GENOMIC DNA]</scope>
    <source>
        <strain evidence="1 2">KOS6</strain>
    </source>
</reference>
<dbReference type="OrthoDB" id="5956333at2"/>
<dbReference type="EMBL" id="AMCZ02000009">
    <property type="protein sequence ID" value="EWC41521.1"/>
    <property type="molecule type" value="Genomic_DNA"/>
</dbReference>
<name>A0A061JP76_STUST</name>
<gene>
    <name evidence="1" type="ORF">B597_008885</name>
</gene>
<dbReference type="AlphaFoldDB" id="A0A061JP76"/>
<accession>A0A061JP76</accession>
<dbReference type="HOGENOM" id="CLU_173315_0_0_6"/>